<reference evidence="2 3" key="1">
    <citation type="submission" date="2020-06" db="EMBL/GenBank/DDBJ databases">
        <title>REHAB project genomes.</title>
        <authorList>
            <person name="Shaw L.P."/>
        </authorList>
    </citation>
    <scope>NUCLEOTIDE SEQUENCE [LARGE SCALE GENOMIC DNA]</scope>
    <source>
        <strain evidence="2 3">RHB28-C13</strain>
    </source>
</reference>
<dbReference type="GeneID" id="75058645"/>
<dbReference type="PANTHER" id="PTHR35342">
    <property type="entry name" value="TRICARBOXYLIC TRANSPORT PROTEIN"/>
    <property type="match status" value="1"/>
</dbReference>
<dbReference type="InterPro" id="IPR002823">
    <property type="entry name" value="DUF112_TM"/>
</dbReference>
<organism evidence="2 3">
    <name type="scientific">Escherichia fergusonii</name>
    <dbReference type="NCBI Taxonomy" id="564"/>
    <lineage>
        <taxon>Bacteria</taxon>
        <taxon>Pseudomonadati</taxon>
        <taxon>Pseudomonadota</taxon>
        <taxon>Gammaproteobacteria</taxon>
        <taxon>Enterobacterales</taxon>
        <taxon>Enterobacteriaceae</taxon>
        <taxon>Escherichia</taxon>
    </lineage>
</organism>
<dbReference type="Pfam" id="PF01970">
    <property type="entry name" value="TctA"/>
    <property type="match status" value="1"/>
</dbReference>
<protein>
    <submittedName>
        <fullName evidence="2">Tripartite tricarboxylate transporter permease</fullName>
    </submittedName>
</protein>
<sequence length="500" mass="52506">MGDLFLQGILTVGTPTYLLYILAGVTVGIIFGAVPGLTAVMAITLFLPVTYGMEAALGISLLAALYIGATSGGLISAILLKIPGTPSSVATCFEGHPMLEKGEGVKALGVGVVYSFIGTLLGVATLVFIAPPLAEIALQFGPHEYFSIAIFSLTLIATLSSGNMIRGIFSGAVGMACATVGLSPIDAVPRFEFGMSELSNGFAVLTVLIGLFAVSELFKVAETAHITEDAQVGKITMRNVRGFGFSLKEFFGQMPNCFRSSAIGIGVGILPGIGSGTSNILAYLVAKKQSKHPEKYGTGIIDGVVASESANNAGIGGALVPLMTLGIPGDAVTAMLLGGFMLHGITPGPMLFMTQGALVYTIFAALIVASFAMLVIEFYGLRIFAHLLNVPKHILMPVILVLCIVGAFGLNNRIFDIWTILLFGGVGYFFVKYSIAQAPFIIGFILGSMAETNFRRALQLSDGQISGFVTTPISCLFIVLSIVSILLCIWSEWKKAKARK</sequence>
<dbReference type="RefSeq" id="WP_000502612.1">
    <property type="nucleotide sequence ID" value="NZ_AP027926.1"/>
</dbReference>
<dbReference type="Proteomes" id="UP000510927">
    <property type="component" value="Chromosome"/>
</dbReference>
<proteinExistence type="predicted"/>
<dbReference type="AlphaFoldDB" id="A0A7K4HXU0"/>
<gene>
    <name evidence="2" type="ORF">HVY52_04650</name>
</gene>
<evidence type="ECO:0000313" key="2">
    <source>
        <dbReference type="EMBL" id="QLM99127.1"/>
    </source>
</evidence>
<evidence type="ECO:0000259" key="1">
    <source>
        <dbReference type="Pfam" id="PF01970"/>
    </source>
</evidence>
<evidence type="ECO:0000313" key="3">
    <source>
        <dbReference type="Proteomes" id="UP000510927"/>
    </source>
</evidence>
<dbReference type="PANTHER" id="PTHR35342:SF5">
    <property type="entry name" value="TRICARBOXYLIC TRANSPORT PROTEIN"/>
    <property type="match status" value="1"/>
</dbReference>
<feature type="domain" description="DUF112" evidence="1">
    <location>
        <begin position="18"/>
        <end position="442"/>
    </location>
</feature>
<dbReference type="EMBL" id="CP055675">
    <property type="protein sequence ID" value="QLM99127.1"/>
    <property type="molecule type" value="Genomic_DNA"/>
</dbReference>
<dbReference type="OMA" id="FGPFEYF"/>
<name>A0A7K4HXU0_ESCFE</name>
<accession>A0A7K4HXU0</accession>